<sequence>MHGICVCNECKTWPRRCVMVWYVSGM</sequence>
<dbReference type="AlphaFoldDB" id="A0A0A9AWN1"/>
<organism evidence="1">
    <name type="scientific">Arundo donax</name>
    <name type="common">Giant reed</name>
    <name type="synonym">Donax arundinaceus</name>
    <dbReference type="NCBI Taxonomy" id="35708"/>
    <lineage>
        <taxon>Eukaryota</taxon>
        <taxon>Viridiplantae</taxon>
        <taxon>Streptophyta</taxon>
        <taxon>Embryophyta</taxon>
        <taxon>Tracheophyta</taxon>
        <taxon>Spermatophyta</taxon>
        <taxon>Magnoliopsida</taxon>
        <taxon>Liliopsida</taxon>
        <taxon>Poales</taxon>
        <taxon>Poaceae</taxon>
        <taxon>PACMAD clade</taxon>
        <taxon>Arundinoideae</taxon>
        <taxon>Arundineae</taxon>
        <taxon>Arundo</taxon>
    </lineage>
</organism>
<reference evidence="1" key="1">
    <citation type="submission" date="2014-09" db="EMBL/GenBank/DDBJ databases">
        <authorList>
            <person name="Magalhaes I.L.F."/>
            <person name="Oliveira U."/>
            <person name="Santos F.R."/>
            <person name="Vidigal T.H.D.A."/>
            <person name="Brescovit A.D."/>
            <person name="Santos A.J."/>
        </authorList>
    </citation>
    <scope>NUCLEOTIDE SEQUENCE</scope>
    <source>
        <tissue evidence="1">Shoot tissue taken approximately 20 cm above the soil surface</tissue>
    </source>
</reference>
<proteinExistence type="predicted"/>
<evidence type="ECO:0000313" key="1">
    <source>
        <dbReference type="EMBL" id="JAD51502.1"/>
    </source>
</evidence>
<accession>A0A0A9AWN1</accession>
<protein>
    <submittedName>
        <fullName evidence="1">Uncharacterized protein</fullName>
    </submittedName>
</protein>
<dbReference type="EMBL" id="GBRH01246393">
    <property type="protein sequence ID" value="JAD51502.1"/>
    <property type="molecule type" value="Transcribed_RNA"/>
</dbReference>
<reference evidence="1" key="2">
    <citation type="journal article" date="2015" name="Data Brief">
        <title>Shoot transcriptome of the giant reed, Arundo donax.</title>
        <authorList>
            <person name="Barrero R.A."/>
            <person name="Guerrero F.D."/>
            <person name="Moolhuijzen P."/>
            <person name="Goolsby J.A."/>
            <person name="Tidwell J."/>
            <person name="Bellgard S.E."/>
            <person name="Bellgard M.I."/>
        </authorList>
    </citation>
    <scope>NUCLEOTIDE SEQUENCE</scope>
    <source>
        <tissue evidence="1">Shoot tissue taken approximately 20 cm above the soil surface</tissue>
    </source>
</reference>
<name>A0A0A9AWN1_ARUDO</name>